<accession>A0A8B6BLM4</accession>
<dbReference type="PROSITE" id="PS51257">
    <property type="entry name" value="PROKAR_LIPOPROTEIN"/>
    <property type="match status" value="1"/>
</dbReference>
<keyword evidence="1" id="KW-1133">Transmembrane helix</keyword>
<evidence type="ECO:0000313" key="3">
    <source>
        <dbReference type="Proteomes" id="UP000596742"/>
    </source>
</evidence>
<dbReference type="AlphaFoldDB" id="A0A8B6BLM4"/>
<keyword evidence="3" id="KW-1185">Reference proteome</keyword>
<evidence type="ECO:0000256" key="1">
    <source>
        <dbReference type="SAM" id="Phobius"/>
    </source>
</evidence>
<dbReference type="EMBL" id="UYJE01000340">
    <property type="protein sequence ID" value="VDH92388.1"/>
    <property type="molecule type" value="Genomic_DNA"/>
</dbReference>
<reference evidence="2" key="1">
    <citation type="submission" date="2018-11" db="EMBL/GenBank/DDBJ databases">
        <authorList>
            <person name="Alioto T."/>
            <person name="Alioto T."/>
        </authorList>
    </citation>
    <scope>NUCLEOTIDE SEQUENCE</scope>
</reference>
<comment type="caution">
    <text evidence="2">The sequence shown here is derived from an EMBL/GenBank/DDBJ whole genome shotgun (WGS) entry which is preliminary data.</text>
</comment>
<evidence type="ECO:0008006" key="4">
    <source>
        <dbReference type="Google" id="ProtNLM"/>
    </source>
</evidence>
<feature type="transmembrane region" description="Helical" evidence="1">
    <location>
        <begin position="27"/>
        <end position="46"/>
    </location>
</feature>
<sequence length="174" mass="20229">MISKNNLQHLFTHINIYFSIIIKPTLHLYQIVTSCFRLIFSYVVFFRMTKMARVHKFPMCREVKTLVTHVYRPFYDAMTDVKTGSEICEVVLSGVAQIVFKVECVGHKKTSQCRFHYAPQEDYYCRPTNYVTRTMVILCPSDNGILTYHVEKIPTACSCVKVGCDDMFTTKKLL</sequence>
<protein>
    <recommendedName>
        <fullName evidence="4">Spaetzle domain-containing protein</fullName>
    </recommendedName>
</protein>
<organism evidence="2 3">
    <name type="scientific">Mytilus galloprovincialis</name>
    <name type="common">Mediterranean mussel</name>
    <dbReference type="NCBI Taxonomy" id="29158"/>
    <lineage>
        <taxon>Eukaryota</taxon>
        <taxon>Metazoa</taxon>
        <taxon>Spiralia</taxon>
        <taxon>Lophotrochozoa</taxon>
        <taxon>Mollusca</taxon>
        <taxon>Bivalvia</taxon>
        <taxon>Autobranchia</taxon>
        <taxon>Pteriomorphia</taxon>
        <taxon>Mytilida</taxon>
        <taxon>Mytiloidea</taxon>
        <taxon>Mytilidae</taxon>
        <taxon>Mytilinae</taxon>
        <taxon>Mytilus</taxon>
    </lineage>
</organism>
<name>A0A8B6BLM4_MYTGA</name>
<keyword evidence="1" id="KW-0472">Membrane</keyword>
<dbReference type="Proteomes" id="UP000596742">
    <property type="component" value="Unassembled WGS sequence"/>
</dbReference>
<proteinExistence type="predicted"/>
<keyword evidence="1" id="KW-0812">Transmembrane</keyword>
<gene>
    <name evidence="2" type="ORF">MGAL_10B025658</name>
</gene>
<evidence type="ECO:0000313" key="2">
    <source>
        <dbReference type="EMBL" id="VDH92388.1"/>
    </source>
</evidence>